<dbReference type="EMBL" id="BSOP01000013">
    <property type="protein sequence ID" value="GLR50330.1"/>
    <property type="molecule type" value="Genomic_DNA"/>
</dbReference>
<dbReference type="Pfam" id="PF00034">
    <property type="entry name" value="Cytochrom_C"/>
    <property type="match status" value="1"/>
</dbReference>
<evidence type="ECO:0000313" key="9">
    <source>
        <dbReference type="EMBL" id="GLR50330.1"/>
    </source>
</evidence>
<dbReference type="InterPro" id="IPR036909">
    <property type="entry name" value="Cyt_c-like_dom_sf"/>
</dbReference>
<reference evidence="10" key="1">
    <citation type="journal article" date="2019" name="Int. J. Syst. Evol. Microbiol.">
        <title>The Global Catalogue of Microorganisms (GCM) 10K type strain sequencing project: providing services to taxonomists for standard genome sequencing and annotation.</title>
        <authorList>
            <consortium name="The Broad Institute Genomics Platform"/>
            <consortium name="The Broad Institute Genome Sequencing Center for Infectious Disease"/>
            <person name="Wu L."/>
            <person name="Ma J."/>
        </authorList>
    </citation>
    <scope>NUCLEOTIDE SEQUENCE [LARGE SCALE GENOMIC DNA]</scope>
    <source>
        <strain evidence="10">NBRC 102122</strain>
    </source>
</reference>
<accession>A0ABQ5ZFC4</accession>
<evidence type="ECO:0000259" key="8">
    <source>
        <dbReference type="PROSITE" id="PS51007"/>
    </source>
</evidence>
<dbReference type="PANTHER" id="PTHR11961">
    <property type="entry name" value="CYTOCHROME C"/>
    <property type="match status" value="1"/>
</dbReference>
<evidence type="ECO:0000256" key="1">
    <source>
        <dbReference type="ARBA" id="ARBA00022448"/>
    </source>
</evidence>
<sequence length="263" mass="26060">MNSYVNMGVGALLGTVFVLMSVSIASEGIFHSGAPEKEGFAIVAEETGGEAAGGGEAAATVPIATLLATADAAAGETAFKKCASCHTSEKGGPNKVGPGLWDIVNRPVASHEGFSYSAGMTTFSEGHKVLWDYDHLSYFLEAPKKHVPGTAMGFAGLKKNDERANLIAYLRTLSDNPAPLPTVSNEGADAGSAAPADGATATEGAAPADGAATTTEGAAPADGAATTTQDAAPAEGSATTTEGAAPAEGGTATEGTTTEQPAQ</sequence>
<evidence type="ECO:0000256" key="3">
    <source>
        <dbReference type="ARBA" id="ARBA00022723"/>
    </source>
</evidence>
<evidence type="ECO:0000256" key="6">
    <source>
        <dbReference type="PROSITE-ProRule" id="PRU00433"/>
    </source>
</evidence>
<keyword evidence="4" id="KW-0249">Electron transport</keyword>
<name>A0ABQ5ZFC4_9HYPH</name>
<gene>
    <name evidence="9" type="ORF">GCM10007923_15360</name>
</gene>
<organism evidence="9 10">
    <name type="scientific">Shinella yambaruensis</name>
    <dbReference type="NCBI Taxonomy" id="415996"/>
    <lineage>
        <taxon>Bacteria</taxon>
        <taxon>Pseudomonadati</taxon>
        <taxon>Pseudomonadota</taxon>
        <taxon>Alphaproteobacteria</taxon>
        <taxon>Hyphomicrobiales</taxon>
        <taxon>Rhizobiaceae</taxon>
        <taxon>Shinella</taxon>
    </lineage>
</organism>
<proteinExistence type="predicted"/>
<evidence type="ECO:0000256" key="4">
    <source>
        <dbReference type="ARBA" id="ARBA00022982"/>
    </source>
</evidence>
<feature type="compositionally biased region" description="Low complexity" evidence="7">
    <location>
        <begin position="186"/>
        <end position="263"/>
    </location>
</feature>
<dbReference type="InterPro" id="IPR002327">
    <property type="entry name" value="Cyt_c_1A/1B"/>
</dbReference>
<keyword evidence="1" id="KW-0813">Transport</keyword>
<feature type="region of interest" description="Disordered" evidence="7">
    <location>
        <begin position="175"/>
        <end position="263"/>
    </location>
</feature>
<evidence type="ECO:0000256" key="5">
    <source>
        <dbReference type="ARBA" id="ARBA00023004"/>
    </source>
</evidence>
<protein>
    <recommendedName>
        <fullName evidence="8">Cytochrome c domain-containing protein</fullName>
    </recommendedName>
</protein>
<dbReference type="Gene3D" id="1.10.760.10">
    <property type="entry name" value="Cytochrome c-like domain"/>
    <property type="match status" value="1"/>
</dbReference>
<dbReference type="SUPFAM" id="SSF46626">
    <property type="entry name" value="Cytochrome c"/>
    <property type="match status" value="1"/>
</dbReference>
<keyword evidence="3 6" id="KW-0479">Metal-binding</keyword>
<dbReference type="InterPro" id="IPR009056">
    <property type="entry name" value="Cyt_c-like_dom"/>
</dbReference>
<evidence type="ECO:0000256" key="2">
    <source>
        <dbReference type="ARBA" id="ARBA00022617"/>
    </source>
</evidence>
<keyword evidence="5 6" id="KW-0408">Iron</keyword>
<keyword evidence="2 6" id="KW-0349">Heme</keyword>
<dbReference type="Proteomes" id="UP001156702">
    <property type="component" value="Unassembled WGS sequence"/>
</dbReference>
<feature type="domain" description="Cytochrome c" evidence="8">
    <location>
        <begin position="70"/>
        <end position="174"/>
    </location>
</feature>
<evidence type="ECO:0000256" key="7">
    <source>
        <dbReference type="SAM" id="MobiDB-lite"/>
    </source>
</evidence>
<dbReference type="RefSeq" id="WP_244767441.1">
    <property type="nucleotide sequence ID" value="NZ_BSOP01000013.1"/>
</dbReference>
<evidence type="ECO:0000313" key="10">
    <source>
        <dbReference type="Proteomes" id="UP001156702"/>
    </source>
</evidence>
<dbReference type="PRINTS" id="PR00604">
    <property type="entry name" value="CYTCHRMECIAB"/>
</dbReference>
<keyword evidence="10" id="KW-1185">Reference proteome</keyword>
<comment type="caution">
    <text evidence="9">The sequence shown here is derived from an EMBL/GenBank/DDBJ whole genome shotgun (WGS) entry which is preliminary data.</text>
</comment>
<dbReference type="PROSITE" id="PS51007">
    <property type="entry name" value="CYTC"/>
    <property type="match status" value="1"/>
</dbReference>